<evidence type="ECO:0000313" key="2">
    <source>
        <dbReference type="EMBL" id="PJJ61448.1"/>
    </source>
</evidence>
<feature type="domain" description="HTH cro/C1-type" evidence="1">
    <location>
        <begin position="18"/>
        <end position="72"/>
    </location>
</feature>
<dbReference type="OrthoDB" id="3255837at2"/>
<protein>
    <submittedName>
        <fullName evidence="2">Helix-turn-helix protein</fullName>
    </submittedName>
</protein>
<accession>A0A2M9BU19</accession>
<evidence type="ECO:0000313" key="3">
    <source>
        <dbReference type="Proteomes" id="UP000230161"/>
    </source>
</evidence>
<gene>
    <name evidence="2" type="ORF">CLV54_2393</name>
</gene>
<dbReference type="PROSITE" id="PS50943">
    <property type="entry name" value="HTH_CROC1"/>
    <property type="match status" value="1"/>
</dbReference>
<dbReference type="EMBL" id="PGFB01000004">
    <property type="protein sequence ID" value="PJJ61448.1"/>
    <property type="molecule type" value="Genomic_DNA"/>
</dbReference>
<dbReference type="Proteomes" id="UP000230161">
    <property type="component" value="Unassembled WGS sequence"/>
</dbReference>
<comment type="caution">
    <text evidence="2">The sequence shown here is derived from an EMBL/GenBank/DDBJ whole genome shotgun (WGS) entry which is preliminary data.</text>
</comment>
<proteinExistence type="predicted"/>
<dbReference type="SUPFAM" id="SSF47413">
    <property type="entry name" value="lambda repressor-like DNA-binding domains"/>
    <property type="match status" value="1"/>
</dbReference>
<dbReference type="CDD" id="cd00093">
    <property type="entry name" value="HTH_XRE"/>
    <property type="match status" value="1"/>
</dbReference>
<dbReference type="SMART" id="SM00530">
    <property type="entry name" value="HTH_XRE"/>
    <property type="match status" value="1"/>
</dbReference>
<evidence type="ECO:0000259" key="1">
    <source>
        <dbReference type="PROSITE" id="PS50943"/>
    </source>
</evidence>
<dbReference type="InterPro" id="IPR001387">
    <property type="entry name" value="Cro/C1-type_HTH"/>
</dbReference>
<dbReference type="Gene3D" id="1.10.260.40">
    <property type="entry name" value="lambda repressor-like DNA-binding domains"/>
    <property type="match status" value="1"/>
</dbReference>
<dbReference type="InterPro" id="IPR010982">
    <property type="entry name" value="Lambda_DNA-bd_dom_sf"/>
</dbReference>
<dbReference type="GO" id="GO:0003677">
    <property type="term" value="F:DNA binding"/>
    <property type="evidence" value="ECO:0007669"/>
    <property type="project" value="InterPro"/>
</dbReference>
<name>A0A2M9BU19_9MICO</name>
<dbReference type="AlphaFoldDB" id="A0A2M9BU19"/>
<keyword evidence="3" id="KW-1185">Reference proteome</keyword>
<dbReference type="RefSeq" id="WP_100345190.1">
    <property type="nucleotide sequence ID" value="NZ_PGFB01000004.1"/>
</dbReference>
<dbReference type="Pfam" id="PF01381">
    <property type="entry name" value="HTH_3"/>
    <property type="match status" value="1"/>
</dbReference>
<reference evidence="2 3" key="1">
    <citation type="submission" date="2017-11" db="EMBL/GenBank/DDBJ databases">
        <title>Genomic Encyclopedia of Archaeal and Bacterial Type Strains, Phase II (KMG-II): From Individual Species to Whole Genera.</title>
        <authorList>
            <person name="Goeker M."/>
        </authorList>
    </citation>
    <scope>NUCLEOTIDE SEQUENCE [LARGE SCALE GENOMIC DNA]</scope>
    <source>
        <strain evidence="2 3">DSM 25625</strain>
    </source>
</reference>
<sequence>MAKHTARLHAPADFGLAIQQARLDHFMSQQQLAELLGIPQSTISEIESGKSTIYLRRLLTLARATGIELTATWEDGDATRG</sequence>
<organism evidence="2 3">
    <name type="scientific">Compostimonas suwonensis</name>
    <dbReference type="NCBI Taxonomy" id="1048394"/>
    <lineage>
        <taxon>Bacteria</taxon>
        <taxon>Bacillati</taxon>
        <taxon>Actinomycetota</taxon>
        <taxon>Actinomycetes</taxon>
        <taxon>Micrococcales</taxon>
        <taxon>Microbacteriaceae</taxon>
        <taxon>Compostimonas</taxon>
    </lineage>
</organism>